<sequence>MDGGGDLQPVQPISTEQAISVEQDLSIDNSLPDVEQALSNEHPSNDPTDTDVNETLFLKLQNLETLNAKLQVLRQNKVLCDVIFKVQDAVQIWAHKNVLCGYSFQAINMFASLNTSTTVEIEMPNVSATILENIVNYMYGEELQITPDNVQEVYQAAEILKMPDVTNVCLQLRADLNLSADNVVVAEGENTSESNATLPPDCNTSAPSVGDPENQLLVSVAEPKELTLEEFQSLLIQESSNNEANEKSRGVPDDVHTTEENVTSESNNMNPQREVMLFPDQEGITKTIDLRVLGPTSYQCGQCEKIFPTMTRLRRHTLCHTAFKQFQCPECEKCFAYKHHIKSHYLAMHTENRSFRCVPCDKSFPNSSYLSCHNTKVHGARKCNKCNLVFPDRLTLAKHKTKHSVAYKVICSECEMKFPSYFKLASHMKQDHSHIEFTIPKKAHPRNKTRVKSDTKEDDEVEICEYCAGVFKSQVELQEHINEDHKDVERSCSECDYKTASKAKFRRHEQIHYGVRPFQCTKCDKRESFDALISNFQPTMDEDTSAGITLHDNVKKGFMSGESYDNHRPTYTEEATRFVLDKCNFEENDLCQYDILELGAGTGLFTRQLLNCANQKGLNVIATDPLDVFLVKLRAALPGVKTMQCSAESIPLPSCSVKNVVAAQSLHWFANNKAFTEINRVLAPGGKLVFLWNTMDRTQNGTLTYEIATHMLSLEDNTSSHEIMDGALWKGELENCSGYSPLKGHCFYQHLKHSVSTCHPPTGDD</sequence>
<keyword evidence="6" id="KW-0805">Transcription regulation</keyword>
<feature type="domain" description="C2H2-type" evidence="13">
    <location>
        <begin position="355"/>
        <end position="383"/>
    </location>
</feature>
<dbReference type="EMBL" id="CAIIXF020000010">
    <property type="protein sequence ID" value="CAH1796801.1"/>
    <property type="molecule type" value="Genomic_DNA"/>
</dbReference>
<dbReference type="GO" id="GO:0000981">
    <property type="term" value="F:DNA-binding transcription factor activity, RNA polymerase II-specific"/>
    <property type="evidence" value="ECO:0007669"/>
    <property type="project" value="TreeGrafter"/>
</dbReference>
<feature type="domain" description="C2H2-type" evidence="13">
    <location>
        <begin position="490"/>
        <end position="517"/>
    </location>
</feature>
<dbReference type="SMART" id="SM00355">
    <property type="entry name" value="ZnF_C2H2"/>
    <property type="match status" value="7"/>
</dbReference>
<evidence type="ECO:0000259" key="13">
    <source>
        <dbReference type="PROSITE" id="PS50157"/>
    </source>
</evidence>
<comment type="caution">
    <text evidence="14">The sequence shown here is derived from an EMBL/GenBank/DDBJ whole genome shotgun (WGS) entry which is preliminary data.</text>
</comment>
<evidence type="ECO:0000256" key="1">
    <source>
        <dbReference type="ARBA" id="ARBA00004123"/>
    </source>
</evidence>
<dbReference type="CDD" id="cd02440">
    <property type="entry name" value="AdoMet_MTases"/>
    <property type="match status" value="1"/>
</dbReference>
<dbReference type="SUPFAM" id="SSF53335">
    <property type="entry name" value="S-adenosyl-L-methionine-dependent methyltransferases"/>
    <property type="match status" value="1"/>
</dbReference>
<evidence type="ECO:0000256" key="2">
    <source>
        <dbReference type="ARBA" id="ARBA00022723"/>
    </source>
</evidence>
<keyword evidence="2" id="KW-0479">Metal-binding</keyword>
<dbReference type="InterPro" id="IPR011333">
    <property type="entry name" value="SKP1/BTB/POZ_sf"/>
</dbReference>
<evidence type="ECO:0000256" key="6">
    <source>
        <dbReference type="ARBA" id="ARBA00023015"/>
    </source>
</evidence>
<dbReference type="CDD" id="cd18186">
    <property type="entry name" value="BTB_POZ_ZBTB_KLHL-like"/>
    <property type="match status" value="1"/>
</dbReference>
<evidence type="ECO:0000256" key="3">
    <source>
        <dbReference type="ARBA" id="ARBA00022737"/>
    </source>
</evidence>
<comment type="subcellular location">
    <subcellularLocation>
        <location evidence="1">Nucleus</location>
    </subcellularLocation>
</comment>
<keyword evidence="4 10" id="KW-0863">Zinc-finger</keyword>
<dbReference type="GO" id="GO:0008757">
    <property type="term" value="F:S-adenosylmethionine-dependent methyltransferase activity"/>
    <property type="evidence" value="ECO:0007669"/>
    <property type="project" value="InterPro"/>
</dbReference>
<evidence type="ECO:0000256" key="11">
    <source>
        <dbReference type="SAM" id="MobiDB-lite"/>
    </source>
</evidence>
<dbReference type="PANTHER" id="PTHR46105">
    <property type="entry name" value="AGAP004733-PA"/>
    <property type="match status" value="1"/>
</dbReference>
<evidence type="ECO:0000256" key="8">
    <source>
        <dbReference type="ARBA" id="ARBA00023163"/>
    </source>
</evidence>
<feature type="domain" description="BTB" evidence="12">
    <location>
        <begin position="80"/>
        <end position="147"/>
    </location>
</feature>
<dbReference type="SMART" id="SM00225">
    <property type="entry name" value="BTB"/>
    <property type="match status" value="1"/>
</dbReference>
<dbReference type="PROSITE" id="PS50097">
    <property type="entry name" value="BTB"/>
    <property type="match status" value="1"/>
</dbReference>
<dbReference type="Pfam" id="PF08241">
    <property type="entry name" value="Methyltransf_11"/>
    <property type="match status" value="1"/>
</dbReference>
<evidence type="ECO:0000259" key="12">
    <source>
        <dbReference type="PROSITE" id="PS50097"/>
    </source>
</evidence>
<evidence type="ECO:0000256" key="7">
    <source>
        <dbReference type="ARBA" id="ARBA00023125"/>
    </source>
</evidence>
<feature type="compositionally biased region" description="Basic and acidic residues" evidence="11">
    <location>
        <begin position="244"/>
        <end position="259"/>
    </location>
</feature>
<accession>A0A8S4PU47</accession>
<feature type="domain" description="C2H2-type" evidence="13">
    <location>
        <begin position="326"/>
        <end position="354"/>
    </location>
</feature>
<dbReference type="InterPro" id="IPR013087">
    <property type="entry name" value="Znf_C2H2_type"/>
</dbReference>
<evidence type="ECO:0000256" key="5">
    <source>
        <dbReference type="ARBA" id="ARBA00022833"/>
    </source>
</evidence>
<name>A0A8S4PU47_OWEFU</name>
<dbReference type="AlphaFoldDB" id="A0A8S4PU47"/>
<dbReference type="GO" id="GO:0000978">
    <property type="term" value="F:RNA polymerase II cis-regulatory region sequence-specific DNA binding"/>
    <property type="evidence" value="ECO:0007669"/>
    <property type="project" value="TreeGrafter"/>
</dbReference>
<dbReference type="InterPro" id="IPR013216">
    <property type="entry name" value="Methyltransf_11"/>
</dbReference>
<evidence type="ECO:0000256" key="9">
    <source>
        <dbReference type="ARBA" id="ARBA00023242"/>
    </source>
</evidence>
<proteinExistence type="predicted"/>
<dbReference type="PROSITE" id="PS00028">
    <property type="entry name" value="ZINC_FINGER_C2H2_1"/>
    <property type="match status" value="5"/>
</dbReference>
<dbReference type="InterPro" id="IPR000210">
    <property type="entry name" value="BTB/POZ_dom"/>
</dbReference>
<evidence type="ECO:0000256" key="4">
    <source>
        <dbReference type="ARBA" id="ARBA00022771"/>
    </source>
</evidence>
<dbReference type="PROSITE" id="PS50157">
    <property type="entry name" value="ZINC_FINGER_C2H2_2"/>
    <property type="match status" value="4"/>
</dbReference>
<gene>
    <name evidence="14" type="ORF">OFUS_LOCUS21172</name>
</gene>
<dbReference type="PANTHER" id="PTHR46105:SF5">
    <property type="entry name" value="ZINC FINGER AND BTB DOMAIN-CONTAINING PROTEIN 44 ISOFORM X1"/>
    <property type="match status" value="1"/>
</dbReference>
<keyword evidence="9" id="KW-0539">Nucleus</keyword>
<feature type="region of interest" description="Disordered" evidence="11">
    <location>
        <begin position="238"/>
        <end position="267"/>
    </location>
</feature>
<dbReference type="OrthoDB" id="506498at2759"/>
<evidence type="ECO:0000256" key="10">
    <source>
        <dbReference type="PROSITE-ProRule" id="PRU00042"/>
    </source>
</evidence>
<dbReference type="Pfam" id="PF00651">
    <property type="entry name" value="BTB"/>
    <property type="match status" value="1"/>
</dbReference>
<keyword evidence="7" id="KW-0238">DNA-binding</keyword>
<dbReference type="GO" id="GO:0005634">
    <property type="term" value="C:nucleus"/>
    <property type="evidence" value="ECO:0007669"/>
    <property type="project" value="UniProtKB-SubCell"/>
</dbReference>
<reference evidence="14" key="1">
    <citation type="submission" date="2022-03" db="EMBL/GenBank/DDBJ databases">
        <authorList>
            <person name="Martin C."/>
        </authorList>
    </citation>
    <scope>NUCLEOTIDE SEQUENCE</scope>
</reference>
<dbReference type="Proteomes" id="UP000749559">
    <property type="component" value="Unassembled WGS sequence"/>
</dbReference>
<dbReference type="InterPro" id="IPR036236">
    <property type="entry name" value="Znf_C2H2_sf"/>
</dbReference>
<dbReference type="Gene3D" id="3.30.160.60">
    <property type="entry name" value="Classic Zinc Finger"/>
    <property type="match status" value="3"/>
</dbReference>
<keyword evidence="8" id="KW-0804">Transcription</keyword>
<dbReference type="InterPro" id="IPR029063">
    <property type="entry name" value="SAM-dependent_MTases_sf"/>
</dbReference>
<organism evidence="14 15">
    <name type="scientific">Owenia fusiformis</name>
    <name type="common">Polychaete worm</name>
    <dbReference type="NCBI Taxonomy" id="6347"/>
    <lineage>
        <taxon>Eukaryota</taxon>
        <taxon>Metazoa</taxon>
        <taxon>Spiralia</taxon>
        <taxon>Lophotrochozoa</taxon>
        <taxon>Annelida</taxon>
        <taxon>Polychaeta</taxon>
        <taxon>Sedentaria</taxon>
        <taxon>Canalipalpata</taxon>
        <taxon>Sabellida</taxon>
        <taxon>Oweniida</taxon>
        <taxon>Oweniidae</taxon>
        <taxon>Owenia</taxon>
    </lineage>
</organism>
<dbReference type="SUPFAM" id="SSF57667">
    <property type="entry name" value="beta-beta-alpha zinc fingers"/>
    <property type="match status" value="3"/>
</dbReference>
<dbReference type="GO" id="GO:0008270">
    <property type="term" value="F:zinc ion binding"/>
    <property type="evidence" value="ECO:0007669"/>
    <property type="project" value="UniProtKB-KW"/>
</dbReference>
<dbReference type="Gene3D" id="3.40.50.150">
    <property type="entry name" value="Vaccinia Virus protein VP39"/>
    <property type="match status" value="1"/>
</dbReference>
<keyword evidence="15" id="KW-1185">Reference proteome</keyword>
<protein>
    <submittedName>
        <fullName evidence="14">Uncharacterized protein</fullName>
    </submittedName>
</protein>
<keyword evidence="5" id="KW-0862">Zinc</keyword>
<evidence type="ECO:0000313" key="14">
    <source>
        <dbReference type="EMBL" id="CAH1796801.1"/>
    </source>
</evidence>
<feature type="domain" description="C2H2-type" evidence="13">
    <location>
        <begin position="298"/>
        <end position="325"/>
    </location>
</feature>
<dbReference type="Gene3D" id="3.30.710.10">
    <property type="entry name" value="Potassium Channel Kv1.1, Chain A"/>
    <property type="match status" value="1"/>
</dbReference>
<dbReference type="SUPFAM" id="SSF54695">
    <property type="entry name" value="POZ domain"/>
    <property type="match status" value="1"/>
</dbReference>
<evidence type="ECO:0000313" key="15">
    <source>
        <dbReference type="Proteomes" id="UP000749559"/>
    </source>
</evidence>
<dbReference type="InterPro" id="IPR050457">
    <property type="entry name" value="ZnFinger_BTB_dom_contain"/>
</dbReference>
<keyword evidence="3" id="KW-0677">Repeat</keyword>